<dbReference type="AlphaFoldDB" id="A0A517LGI3"/>
<keyword evidence="4" id="KW-1185">Reference proteome</keyword>
<evidence type="ECO:0000256" key="1">
    <source>
        <dbReference type="SAM" id="Coils"/>
    </source>
</evidence>
<name>A0A517LGI3_9PEZI</name>
<proteinExistence type="predicted"/>
<gene>
    <name evidence="3" type="ORF">FKW77_001244</name>
</gene>
<dbReference type="Proteomes" id="UP000316270">
    <property type="component" value="Chromosome 12"/>
</dbReference>
<feature type="region of interest" description="Disordered" evidence="2">
    <location>
        <begin position="1"/>
        <end position="20"/>
    </location>
</feature>
<evidence type="ECO:0000256" key="2">
    <source>
        <dbReference type="SAM" id="MobiDB-lite"/>
    </source>
</evidence>
<sequence length="240" mass="27219">MTKHATKTIRSHTIRRAEANQRLPYRESIRLSIAHGKRKIEALEQKLDALEQERRVQTVKRNIAVIEDNIEEREIPALDGNIEAAERCNEPATLETEGVEEGVAQSEHVGLGAVGEGVATEEQDAVATDQYITKNDHEVTKNELNVPTNGPNDQMNERVNDQTNDQMNDQTNDQMNEPKIPTPELNVKEHDKDVAHPWRDLLLALVGIVLLKALFERFEDQGLQVLREGVFVTILRIWRA</sequence>
<keyword evidence="1" id="KW-0175">Coiled coil</keyword>
<organism evidence="3 4">
    <name type="scientific">Venturia effusa</name>
    <dbReference type="NCBI Taxonomy" id="50376"/>
    <lineage>
        <taxon>Eukaryota</taxon>
        <taxon>Fungi</taxon>
        <taxon>Dikarya</taxon>
        <taxon>Ascomycota</taxon>
        <taxon>Pezizomycotina</taxon>
        <taxon>Dothideomycetes</taxon>
        <taxon>Pleosporomycetidae</taxon>
        <taxon>Venturiales</taxon>
        <taxon>Venturiaceae</taxon>
        <taxon>Venturia</taxon>
    </lineage>
</organism>
<accession>A0A517LGI3</accession>
<reference evidence="3 4" key="1">
    <citation type="submission" date="2019-07" db="EMBL/GenBank/DDBJ databases">
        <title>Finished genome of Venturia effusa.</title>
        <authorList>
            <person name="Young C.A."/>
            <person name="Cox M.P."/>
            <person name="Ganley A.R.D."/>
            <person name="David W.J."/>
        </authorList>
    </citation>
    <scope>NUCLEOTIDE SEQUENCE [LARGE SCALE GENOMIC DNA]</scope>
    <source>
        <strain evidence="4">albino</strain>
    </source>
</reference>
<protein>
    <submittedName>
        <fullName evidence="3">Uncharacterized protein</fullName>
    </submittedName>
</protein>
<dbReference type="EMBL" id="CP042196">
    <property type="protein sequence ID" value="QDS74751.1"/>
    <property type="molecule type" value="Genomic_DNA"/>
</dbReference>
<evidence type="ECO:0000313" key="4">
    <source>
        <dbReference type="Proteomes" id="UP000316270"/>
    </source>
</evidence>
<feature type="compositionally biased region" description="Basic residues" evidence="2">
    <location>
        <begin position="1"/>
        <end position="14"/>
    </location>
</feature>
<feature type="coiled-coil region" evidence="1">
    <location>
        <begin position="33"/>
        <end position="69"/>
    </location>
</feature>
<evidence type="ECO:0000313" key="3">
    <source>
        <dbReference type="EMBL" id="QDS74751.1"/>
    </source>
</evidence>